<feature type="transmembrane region" description="Helical" evidence="6">
    <location>
        <begin position="238"/>
        <end position="259"/>
    </location>
</feature>
<feature type="transmembrane region" description="Helical" evidence="6">
    <location>
        <begin position="87"/>
        <end position="115"/>
    </location>
</feature>
<dbReference type="EMBL" id="JANBPT010000766">
    <property type="protein sequence ID" value="KAJ1913228.1"/>
    <property type="molecule type" value="Genomic_DNA"/>
</dbReference>
<dbReference type="PANTHER" id="PTHR23112:SF0">
    <property type="entry name" value="TRANSMEMBRANE PROTEIN 116"/>
    <property type="match status" value="1"/>
</dbReference>
<name>A0A9W7ZUA1_9FUNG</name>
<feature type="transmembrane region" description="Helical" evidence="6">
    <location>
        <begin position="176"/>
        <end position="199"/>
    </location>
</feature>
<dbReference type="Proteomes" id="UP001150569">
    <property type="component" value="Unassembled WGS sequence"/>
</dbReference>
<evidence type="ECO:0000313" key="7">
    <source>
        <dbReference type="EMBL" id="KAJ1913228.1"/>
    </source>
</evidence>
<evidence type="ECO:0000256" key="5">
    <source>
        <dbReference type="SAM" id="MobiDB-lite"/>
    </source>
</evidence>
<evidence type="ECO:0000256" key="6">
    <source>
        <dbReference type="SAM" id="Phobius"/>
    </source>
</evidence>
<keyword evidence="4 6" id="KW-0472">Membrane</keyword>
<organism evidence="7 8">
    <name type="scientific">Tieghemiomyces parasiticus</name>
    <dbReference type="NCBI Taxonomy" id="78921"/>
    <lineage>
        <taxon>Eukaryota</taxon>
        <taxon>Fungi</taxon>
        <taxon>Fungi incertae sedis</taxon>
        <taxon>Zoopagomycota</taxon>
        <taxon>Kickxellomycotina</taxon>
        <taxon>Dimargaritomycetes</taxon>
        <taxon>Dimargaritales</taxon>
        <taxon>Dimargaritaceae</taxon>
        <taxon>Tieghemiomyces</taxon>
    </lineage>
</organism>
<evidence type="ECO:0000256" key="1">
    <source>
        <dbReference type="ARBA" id="ARBA00004141"/>
    </source>
</evidence>
<evidence type="ECO:0000256" key="4">
    <source>
        <dbReference type="ARBA" id="ARBA00023136"/>
    </source>
</evidence>
<feature type="transmembrane region" description="Helical" evidence="6">
    <location>
        <begin position="279"/>
        <end position="298"/>
    </location>
</feature>
<keyword evidence="8" id="KW-1185">Reference proteome</keyword>
<evidence type="ECO:0000256" key="2">
    <source>
        <dbReference type="ARBA" id="ARBA00022692"/>
    </source>
</evidence>
<feature type="region of interest" description="Disordered" evidence="5">
    <location>
        <begin position="380"/>
        <end position="416"/>
    </location>
</feature>
<feature type="transmembrane region" description="Helical" evidence="6">
    <location>
        <begin position="20"/>
        <end position="43"/>
    </location>
</feature>
<evidence type="ECO:0000313" key="8">
    <source>
        <dbReference type="Proteomes" id="UP001150569"/>
    </source>
</evidence>
<dbReference type="GO" id="GO:0004930">
    <property type="term" value="F:G protein-coupled receptor activity"/>
    <property type="evidence" value="ECO:0007669"/>
    <property type="project" value="TreeGrafter"/>
</dbReference>
<protein>
    <submittedName>
        <fullName evidence="7">Uncharacterized protein</fullName>
    </submittedName>
</protein>
<dbReference type="PANTHER" id="PTHR23112">
    <property type="entry name" value="G PROTEIN-COUPLED RECEPTOR 157-RELATED"/>
    <property type="match status" value="1"/>
</dbReference>
<feature type="transmembrane region" description="Helical" evidence="6">
    <location>
        <begin position="127"/>
        <end position="146"/>
    </location>
</feature>
<keyword evidence="2 6" id="KW-0812">Transmembrane</keyword>
<accession>A0A9W7ZUA1</accession>
<keyword evidence="3 6" id="KW-1133">Transmembrane helix</keyword>
<sequence length="438" mass="48599">MASRGTPHPLTASEIATINTVTLALGIVSSICSLFIALTYPVAHKLGVPHASRTLLRLLTFQSLFDIIFTLMPTIQGHISAKGGCSVVFALYLSTMLYSISLQALIGCIAVYNFVLKRQYRDRWGRYAVVALGLLCVVLMVIPLSAGRFGYQPYYHFCAYIPEFSHSTLVWAWATYLAWAILGWLVSTLCGVAVIVQLLRKRSEINHLMGMDHRSEFTSVAHAYHQQRERNARTGYHAALRVAIYCLIPIGTILTPVWNFPVAFYLRPDSFAFRLLTPILVQLHGILNFLVFITEPVVRHTGRALRLKIVARSQSDFITYRRHCTLRLPCCTCIVPLPGLYRTSAAFLPVVIRKGPWRRTLDRWVLRVLRSPLTPHLPSPDFPSARPIGVPAPTSSGGSSPSPLPSSGSSRNAPASLTTTAKSITLYPAGLGQEQRLF</sequence>
<comment type="caution">
    <text evidence="7">The sequence shown here is derived from an EMBL/GenBank/DDBJ whole genome shotgun (WGS) entry which is preliminary data.</text>
</comment>
<gene>
    <name evidence="7" type="ORF">IWQ60_009292</name>
</gene>
<evidence type="ECO:0000256" key="3">
    <source>
        <dbReference type="ARBA" id="ARBA00022989"/>
    </source>
</evidence>
<dbReference type="OrthoDB" id="2282627at2759"/>
<feature type="transmembrane region" description="Helical" evidence="6">
    <location>
        <begin position="55"/>
        <end position="75"/>
    </location>
</feature>
<dbReference type="GO" id="GO:0007189">
    <property type="term" value="P:adenylate cyclase-activating G protein-coupled receptor signaling pathway"/>
    <property type="evidence" value="ECO:0007669"/>
    <property type="project" value="TreeGrafter"/>
</dbReference>
<dbReference type="AlphaFoldDB" id="A0A9W7ZUA1"/>
<dbReference type="GO" id="GO:0005886">
    <property type="term" value="C:plasma membrane"/>
    <property type="evidence" value="ECO:0007669"/>
    <property type="project" value="TreeGrafter"/>
</dbReference>
<reference evidence="7" key="1">
    <citation type="submission" date="2022-07" db="EMBL/GenBank/DDBJ databases">
        <title>Phylogenomic reconstructions and comparative analyses of Kickxellomycotina fungi.</title>
        <authorList>
            <person name="Reynolds N.K."/>
            <person name="Stajich J.E."/>
            <person name="Barry K."/>
            <person name="Grigoriev I.V."/>
            <person name="Crous P."/>
            <person name="Smith M.E."/>
        </authorList>
    </citation>
    <scope>NUCLEOTIDE SEQUENCE</scope>
    <source>
        <strain evidence="7">RSA 861</strain>
    </source>
</reference>
<feature type="compositionally biased region" description="Low complexity" evidence="5">
    <location>
        <begin position="395"/>
        <end position="410"/>
    </location>
</feature>
<proteinExistence type="predicted"/>
<comment type="subcellular location">
    <subcellularLocation>
        <location evidence="1">Membrane</location>
        <topology evidence="1">Multi-pass membrane protein</topology>
    </subcellularLocation>
</comment>